<proteinExistence type="predicted"/>
<dbReference type="Proteomes" id="UP000594261">
    <property type="component" value="Chromosome 5"/>
</dbReference>
<feature type="compositionally biased region" description="Basic and acidic residues" evidence="2">
    <location>
        <begin position="8"/>
        <end position="23"/>
    </location>
</feature>
<feature type="region of interest" description="Disordered" evidence="2">
    <location>
        <begin position="1"/>
        <end position="45"/>
    </location>
</feature>
<organism evidence="4 5">
    <name type="scientific">Quercus lobata</name>
    <name type="common">Valley oak</name>
    <dbReference type="NCBI Taxonomy" id="97700"/>
    <lineage>
        <taxon>Eukaryota</taxon>
        <taxon>Viridiplantae</taxon>
        <taxon>Streptophyta</taxon>
        <taxon>Embryophyta</taxon>
        <taxon>Tracheophyta</taxon>
        <taxon>Spermatophyta</taxon>
        <taxon>Magnoliopsida</taxon>
        <taxon>eudicotyledons</taxon>
        <taxon>Gunneridae</taxon>
        <taxon>Pentapetalae</taxon>
        <taxon>rosids</taxon>
        <taxon>fabids</taxon>
        <taxon>Fagales</taxon>
        <taxon>Fagaceae</taxon>
        <taxon>Quercus</taxon>
    </lineage>
</organism>
<evidence type="ECO:0000256" key="1">
    <source>
        <dbReference type="PROSITE-ProRule" id="PRU00266"/>
    </source>
</evidence>
<dbReference type="InParanoid" id="A0A7N2LMP7"/>
<dbReference type="GeneID" id="115992508"/>
<dbReference type="FunFam" id="3.30.160.20:FF:000063">
    <property type="entry name" value="Dicer-like 103"/>
    <property type="match status" value="1"/>
</dbReference>
<reference evidence="4 5" key="1">
    <citation type="journal article" date="2016" name="G3 (Bethesda)">
        <title>First Draft Assembly and Annotation of the Genome of a California Endemic Oak Quercus lobata Nee (Fagaceae).</title>
        <authorList>
            <person name="Sork V.L."/>
            <person name="Fitz-Gibbon S.T."/>
            <person name="Puiu D."/>
            <person name="Crepeau M."/>
            <person name="Gugger P.F."/>
            <person name="Sherman R."/>
            <person name="Stevens K."/>
            <person name="Langley C.H."/>
            <person name="Pellegrini M."/>
            <person name="Salzberg S.L."/>
        </authorList>
    </citation>
    <scope>NUCLEOTIDE SEQUENCE [LARGE SCALE GENOMIC DNA]</scope>
    <source>
        <strain evidence="4 5">cv. SW786</strain>
    </source>
</reference>
<dbReference type="KEGG" id="qlo:115992508"/>
<dbReference type="AlphaFoldDB" id="A0A7N2LMP7"/>
<dbReference type="GO" id="GO:0003723">
    <property type="term" value="F:RNA binding"/>
    <property type="evidence" value="ECO:0007669"/>
    <property type="project" value="UniProtKB-UniRule"/>
</dbReference>
<dbReference type="Pfam" id="PF14709">
    <property type="entry name" value="DND1_DSRM"/>
    <property type="match status" value="1"/>
</dbReference>
<dbReference type="PROSITE" id="PS50137">
    <property type="entry name" value="DS_RBD"/>
    <property type="match status" value="1"/>
</dbReference>
<dbReference type="OMA" id="AFECCED"/>
<name>A0A7N2LMP7_QUELO</name>
<dbReference type="InterPro" id="IPR014720">
    <property type="entry name" value="dsRBD_dom"/>
</dbReference>
<evidence type="ECO:0000313" key="5">
    <source>
        <dbReference type="Proteomes" id="UP000594261"/>
    </source>
</evidence>
<dbReference type="EnsemblPlants" id="QL05p034335:mrna">
    <property type="protein sequence ID" value="QL05p034335:mrna"/>
    <property type="gene ID" value="QL05p034335"/>
</dbReference>
<dbReference type="EMBL" id="LRBV02000005">
    <property type="status" value="NOT_ANNOTATED_CDS"/>
    <property type="molecule type" value="Genomic_DNA"/>
</dbReference>
<keyword evidence="5" id="KW-1185">Reference proteome</keyword>
<evidence type="ECO:0000313" key="4">
    <source>
        <dbReference type="EnsemblPlants" id="QL05p034335:mrna"/>
    </source>
</evidence>
<reference evidence="4" key="2">
    <citation type="submission" date="2021-01" db="UniProtKB">
        <authorList>
            <consortium name="EnsemblPlants"/>
        </authorList>
    </citation>
    <scope>IDENTIFICATION</scope>
</reference>
<gene>
    <name evidence="4" type="primary">LOC115992508</name>
</gene>
<dbReference type="Gramene" id="QL05p034335:mrna">
    <property type="protein sequence ID" value="QL05p034335:mrna"/>
    <property type="gene ID" value="QL05p034335"/>
</dbReference>
<accession>A0A7N2LMP7</accession>
<sequence length="129" mass="14316">MVEVASAEPRECKKELSSNKSDSENSGEGPFQNDSTNEGAPKKGRSKSQLYEICAANYWKPPLFECCKEEGPSHAKMFTYKVIVEIKEASTTVLECFGAPRLKKKEAAEHAAEGALWYLKHIGFSPKDN</sequence>
<dbReference type="OrthoDB" id="786951at2759"/>
<keyword evidence="1" id="KW-0694">RNA-binding</keyword>
<feature type="compositionally biased region" description="Polar residues" evidence="2">
    <location>
        <begin position="24"/>
        <end position="38"/>
    </location>
</feature>
<dbReference type="Gene3D" id="3.30.160.20">
    <property type="match status" value="1"/>
</dbReference>
<dbReference type="SMART" id="SM00358">
    <property type="entry name" value="DSRM"/>
    <property type="match status" value="1"/>
</dbReference>
<evidence type="ECO:0000259" key="3">
    <source>
        <dbReference type="PROSITE" id="PS50137"/>
    </source>
</evidence>
<dbReference type="FunCoup" id="A0A7N2LMP7">
    <property type="interactions" value="145"/>
</dbReference>
<dbReference type="RefSeq" id="XP_030972575.1">
    <property type="nucleotide sequence ID" value="XM_031116715.1"/>
</dbReference>
<protein>
    <recommendedName>
        <fullName evidence="3">DRBM domain-containing protein</fullName>
    </recommendedName>
</protein>
<dbReference type="SUPFAM" id="SSF54768">
    <property type="entry name" value="dsRNA-binding domain-like"/>
    <property type="match status" value="1"/>
</dbReference>
<feature type="domain" description="DRBM" evidence="3">
    <location>
        <begin position="45"/>
        <end position="121"/>
    </location>
</feature>
<evidence type="ECO:0000256" key="2">
    <source>
        <dbReference type="SAM" id="MobiDB-lite"/>
    </source>
</evidence>